<evidence type="ECO:0000313" key="2">
    <source>
        <dbReference type="EMBL" id="MDP4528461.1"/>
    </source>
</evidence>
<dbReference type="EMBL" id="JAUZVY010000002">
    <property type="protein sequence ID" value="MDP4528461.1"/>
    <property type="molecule type" value="Genomic_DNA"/>
</dbReference>
<dbReference type="InterPro" id="IPR029068">
    <property type="entry name" value="Glyas_Bleomycin-R_OHBP_Dase"/>
</dbReference>
<dbReference type="Pfam" id="PF00903">
    <property type="entry name" value="Glyoxalase"/>
    <property type="match status" value="1"/>
</dbReference>
<dbReference type="PROSITE" id="PS51819">
    <property type="entry name" value="VOC"/>
    <property type="match status" value="1"/>
</dbReference>
<sequence length="154" mass="16708">MSQVQAIPEGYSGAIPYLTIKNAADAIGFYQQAFGAELIVKMDMPGGGVMHAEMRLGQALFMLSEQNDDWGTKSPPMLGGTPVGVMIYVPDVDALVAQAEAAGATITRPPSNEFYGDRMACLQDPYGHNWMFSTHVEDVSEQELMQRAKQLYGG</sequence>
<dbReference type="InterPro" id="IPR004360">
    <property type="entry name" value="Glyas_Fos-R_dOase_dom"/>
</dbReference>
<proteinExistence type="predicted"/>
<dbReference type="Gene3D" id="3.30.720.120">
    <property type="match status" value="1"/>
</dbReference>
<evidence type="ECO:0000259" key="1">
    <source>
        <dbReference type="PROSITE" id="PS51819"/>
    </source>
</evidence>
<organism evidence="2 3">
    <name type="scientific">Alkalimonas delamerensis</name>
    <dbReference type="NCBI Taxonomy" id="265981"/>
    <lineage>
        <taxon>Bacteria</taxon>
        <taxon>Pseudomonadati</taxon>
        <taxon>Pseudomonadota</taxon>
        <taxon>Gammaproteobacteria</taxon>
        <taxon>Alkalimonas</taxon>
    </lineage>
</organism>
<dbReference type="PANTHER" id="PTHR34109:SF1">
    <property type="entry name" value="VOC DOMAIN-CONTAINING PROTEIN"/>
    <property type="match status" value="1"/>
</dbReference>
<gene>
    <name evidence="2" type="ORF">Q3O59_05375</name>
</gene>
<evidence type="ECO:0000313" key="3">
    <source>
        <dbReference type="Proteomes" id="UP001236258"/>
    </source>
</evidence>
<dbReference type="Proteomes" id="UP001236258">
    <property type="component" value="Unassembled WGS sequence"/>
</dbReference>
<dbReference type="RefSeq" id="WP_305944600.1">
    <property type="nucleotide sequence ID" value="NZ_JAUZVY010000002.1"/>
</dbReference>
<dbReference type="InterPro" id="IPR037523">
    <property type="entry name" value="VOC_core"/>
</dbReference>
<name>A0ABT9GP78_9GAMM</name>
<feature type="domain" description="VOC" evidence="1">
    <location>
        <begin position="10"/>
        <end position="135"/>
    </location>
</feature>
<keyword evidence="3" id="KW-1185">Reference proteome</keyword>
<dbReference type="PANTHER" id="PTHR34109">
    <property type="entry name" value="BNAUNNG04460D PROTEIN-RELATED"/>
    <property type="match status" value="1"/>
</dbReference>
<comment type="caution">
    <text evidence="2">The sequence shown here is derived from an EMBL/GenBank/DDBJ whole genome shotgun (WGS) entry which is preliminary data.</text>
</comment>
<dbReference type="SUPFAM" id="SSF54593">
    <property type="entry name" value="Glyoxalase/Bleomycin resistance protein/Dihydroxybiphenyl dioxygenase"/>
    <property type="match status" value="1"/>
</dbReference>
<reference evidence="2 3" key="1">
    <citation type="submission" date="2023-08" db="EMBL/GenBank/DDBJ databases">
        <authorList>
            <person name="Joshi A."/>
            <person name="Thite S."/>
        </authorList>
    </citation>
    <scope>NUCLEOTIDE SEQUENCE [LARGE SCALE GENOMIC DNA]</scope>
    <source>
        <strain evidence="2 3">1E1</strain>
    </source>
</reference>
<dbReference type="Gene3D" id="3.30.720.110">
    <property type="match status" value="1"/>
</dbReference>
<dbReference type="CDD" id="cd07246">
    <property type="entry name" value="VOC_like"/>
    <property type="match status" value="1"/>
</dbReference>
<accession>A0ABT9GP78</accession>
<protein>
    <submittedName>
        <fullName evidence="2">VOC family protein</fullName>
    </submittedName>
</protein>